<evidence type="ECO:0000313" key="10">
    <source>
        <dbReference type="EMBL" id="CDI02590.1"/>
    </source>
</evidence>
<dbReference type="PANTHER" id="PTHR34702">
    <property type="entry name" value="NA(+)/H(+) ANTIPORTER SUBUNIT F1"/>
    <property type="match status" value="1"/>
</dbReference>
<comment type="subcellular location">
    <subcellularLocation>
        <location evidence="1 8">Cell membrane</location>
        <topology evidence="1 8">Multi-pass membrane protein</topology>
    </subcellularLocation>
</comment>
<evidence type="ECO:0000256" key="4">
    <source>
        <dbReference type="ARBA" id="ARBA00022475"/>
    </source>
</evidence>
<name>W6M9Y3_9GAMM</name>
<evidence type="ECO:0000256" key="2">
    <source>
        <dbReference type="ARBA" id="ARBA00009212"/>
    </source>
</evidence>
<accession>W6M9Y3</accession>
<reference evidence="10" key="2">
    <citation type="submission" date="2014-03" db="EMBL/GenBank/DDBJ databases">
        <title>Candidatus Competibacter-lineage genomes retrieved from metagenomes reveal functional metabolic diversity.</title>
        <authorList>
            <person name="McIlroy S.J."/>
            <person name="Albertsen M."/>
            <person name="Andresen E.K."/>
            <person name="Saunders A.M."/>
            <person name="Kristiansen R."/>
            <person name="Stokholm-Bjerregaard M."/>
            <person name="Nielsen K.L."/>
            <person name="Nielsen P.H."/>
        </authorList>
    </citation>
    <scope>NUCLEOTIDE SEQUENCE</scope>
    <source>
        <strain evidence="10">Run_A_D11</strain>
    </source>
</reference>
<dbReference type="STRING" id="1400863.BN873_330067"/>
<reference evidence="10" key="1">
    <citation type="submission" date="2013-07" db="EMBL/GenBank/DDBJ databases">
        <authorList>
            <person name="McIlroy S."/>
        </authorList>
    </citation>
    <scope>NUCLEOTIDE SEQUENCE [LARGE SCALE GENOMIC DNA]</scope>
    <source>
        <strain evidence="10">Run_A_D11</strain>
    </source>
</reference>
<comment type="similarity">
    <text evidence="2 8">Belongs to the CPA3 antiporters (TC 2.A.63) subunit F family.</text>
</comment>
<feature type="transmembrane region" description="Helical" evidence="9">
    <location>
        <begin position="64"/>
        <end position="84"/>
    </location>
</feature>
<keyword evidence="4 8" id="KW-1003">Cell membrane</keyword>
<dbReference type="GO" id="GO:0005886">
    <property type="term" value="C:plasma membrane"/>
    <property type="evidence" value="ECO:0007669"/>
    <property type="project" value="UniProtKB-SubCell"/>
</dbReference>
<evidence type="ECO:0000256" key="3">
    <source>
        <dbReference type="ARBA" id="ARBA00022448"/>
    </source>
</evidence>
<keyword evidence="8" id="KW-0050">Antiport</keyword>
<dbReference type="AlphaFoldDB" id="W6M9Y3"/>
<dbReference type="RefSeq" id="WP_048672927.1">
    <property type="nucleotide sequence ID" value="NZ_CBTJ020000040.1"/>
</dbReference>
<sequence length="90" mass="9775">MLTSVALPVAFALVTAAFVFSIWRLLVGPDLPDRILALDTLYINAIAWLVLLGIHLASTLYFEAALLIALMGFIGTVALCKFLLRGDIIE</sequence>
<keyword evidence="3 8" id="KW-0813">Transport</keyword>
<evidence type="ECO:0000256" key="8">
    <source>
        <dbReference type="PIRNR" id="PIRNR028784"/>
    </source>
</evidence>
<dbReference type="PIRSF" id="PIRSF028784">
    <property type="entry name" value="MrpF"/>
    <property type="match status" value="1"/>
</dbReference>
<comment type="caution">
    <text evidence="10">The sequence shown here is derived from an EMBL/GenBank/DDBJ whole genome shotgun (WGS) entry which is preliminary data.</text>
</comment>
<organism evidence="10 11">
    <name type="scientific">Candidatus Competibacter denitrificans Run_A_D11</name>
    <dbReference type="NCBI Taxonomy" id="1400863"/>
    <lineage>
        <taxon>Bacteria</taxon>
        <taxon>Pseudomonadati</taxon>
        <taxon>Pseudomonadota</taxon>
        <taxon>Gammaproteobacteria</taxon>
        <taxon>Candidatus Competibacteraceae</taxon>
        <taxon>Candidatus Competibacter</taxon>
    </lineage>
</organism>
<evidence type="ECO:0000256" key="6">
    <source>
        <dbReference type="ARBA" id="ARBA00022989"/>
    </source>
</evidence>
<dbReference type="Pfam" id="PF04066">
    <property type="entry name" value="MrpF_PhaF"/>
    <property type="match status" value="1"/>
</dbReference>
<evidence type="ECO:0000313" key="11">
    <source>
        <dbReference type="Proteomes" id="UP000035760"/>
    </source>
</evidence>
<keyword evidence="11" id="KW-1185">Reference proteome</keyword>
<evidence type="ECO:0000256" key="1">
    <source>
        <dbReference type="ARBA" id="ARBA00004651"/>
    </source>
</evidence>
<evidence type="ECO:0000256" key="9">
    <source>
        <dbReference type="SAM" id="Phobius"/>
    </source>
</evidence>
<evidence type="ECO:0000256" key="7">
    <source>
        <dbReference type="ARBA" id="ARBA00023136"/>
    </source>
</evidence>
<keyword evidence="7 8" id="KW-0472">Membrane</keyword>
<feature type="transmembrane region" description="Helical" evidence="9">
    <location>
        <begin position="39"/>
        <end position="58"/>
    </location>
</feature>
<evidence type="ECO:0000256" key="5">
    <source>
        <dbReference type="ARBA" id="ARBA00022692"/>
    </source>
</evidence>
<proteinExistence type="inferred from homology"/>
<dbReference type="EMBL" id="CBTJ020000040">
    <property type="protein sequence ID" value="CDI02590.1"/>
    <property type="molecule type" value="Genomic_DNA"/>
</dbReference>
<feature type="transmembrane region" description="Helical" evidence="9">
    <location>
        <begin position="6"/>
        <end position="27"/>
    </location>
</feature>
<dbReference type="Proteomes" id="UP000035760">
    <property type="component" value="Unassembled WGS sequence"/>
</dbReference>
<dbReference type="PANTHER" id="PTHR34702:SF1">
    <property type="entry name" value="NA(+)_H(+) ANTIPORTER SUBUNIT F"/>
    <property type="match status" value="1"/>
</dbReference>
<keyword evidence="6 9" id="KW-1133">Transmembrane helix</keyword>
<dbReference type="OrthoDB" id="9800226at2"/>
<keyword evidence="5 9" id="KW-0812">Transmembrane</keyword>
<protein>
    <submittedName>
        <fullName evidence="10">PH adaptation potassium efflux system protein F</fullName>
    </submittedName>
</protein>
<dbReference type="InterPro" id="IPR007208">
    <property type="entry name" value="MrpF/PhaF-like"/>
</dbReference>
<keyword evidence="8" id="KW-0406">Ion transport</keyword>
<dbReference type="NCBIfam" id="NF004812">
    <property type="entry name" value="PRK06161.1"/>
    <property type="match status" value="1"/>
</dbReference>
<gene>
    <name evidence="10" type="primary">phaF</name>
    <name evidence="10" type="ORF">BN873_330067</name>
</gene>
<dbReference type="GO" id="GO:0015385">
    <property type="term" value="F:sodium:proton antiporter activity"/>
    <property type="evidence" value="ECO:0007669"/>
    <property type="project" value="TreeGrafter"/>
</dbReference>